<dbReference type="EMBL" id="JBBPBK010000008">
    <property type="protein sequence ID" value="KAK9279402.1"/>
    <property type="molecule type" value="Genomic_DNA"/>
</dbReference>
<accession>A0AAP0RK02</accession>
<sequence length="115" mass="12501">MNTLNAFNSRFLLRNGYGGRRCEDGGCVGDLEGIAGDPFTEICISNVTIGMAAKAKKVPWTCTDVAGITSGVSPRPCDLLPDQDPEKVGLRNFPTEALPIDNLQFQQCSYSMSYY</sequence>
<organism evidence="1 2">
    <name type="scientific">Liquidambar formosana</name>
    <name type="common">Formosan gum</name>
    <dbReference type="NCBI Taxonomy" id="63359"/>
    <lineage>
        <taxon>Eukaryota</taxon>
        <taxon>Viridiplantae</taxon>
        <taxon>Streptophyta</taxon>
        <taxon>Embryophyta</taxon>
        <taxon>Tracheophyta</taxon>
        <taxon>Spermatophyta</taxon>
        <taxon>Magnoliopsida</taxon>
        <taxon>eudicotyledons</taxon>
        <taxon>Gunneridae</taxon>
        <taxon>Pentapetalae</taxon>
        <taxon>Saxifragales</taxon>
        <taxon>Altingiaceae</taxon>
        <taxon>Liquidambar</taxon>
    </lineage>
</organism>
<name>A0AAP0RK02_LIQFO</name>
<evidence type="ECO:0000313" key="1">
    <source>
        <dbReference type="EMBL" id="KAK9279402.1"/>
    </source>
</evidence>
<dbReference type="Proteomes" id="UP001415857">
    <property type="component" value="Unassembled WGS sequence"/>
</dbReference>
<dbReference type="InterPro" id="IPR051801">
    <property type="entry name" value="GH28_Enzymes"/>
</dbReference>
<proteinExistence type="predicted"/>
<dbReference type="InterPro" id="IPR011050">
    <property type="entry name" value="Pectin_lyase_fold/virulence"/>
</dbReference>
<gene>
    <name evidence="1" type="ORF">L1049_013081</name>
</gene>
<evidence type="ECO:0000313" key="2">
    <source>
        <dbReference type="Proteomes" id="UP001415857"/>
    </source>
</evidence>
<dbReference type="SUPFAM" id="SSF51126">
    <property type="entry name" value="Pectin lyase-like"/>
    <property type="match status" value="1"/>
</dbReference>
<dbReference type="PANTHER" id="PTHR31339">
    <property type="entry name" value="PECTIN LYASE-RELATED"/>
    <property type="match status" value="1"/>
</dbReference>
<reference evidence="1 2" key="1">
    <citation type="journal article" date="2024" name="Plant J.">
        <title>Genome sequences and population genomics reveal climatic adaptation and genomic divergence between two closely related sweetgum species.</title>
        <authorList>
            <person name="Xu W.Q."/>
            <person name="Ren C.Q."/>
            <person name="Zhang X.Y."/>
            <person name="Comes H.P."/>
            <person name="Liu X.H."/>
            <person name="Li Y.G."/>
            <person name="Kettle C.J."/>
            <person name="Jalonen R."/>
            <person name="Gaisberger H."/>
            <person name="Ma Y.Z."/>
            <person name="Qiu Y.X."/>
        </authorList>
    </citation>
    <scope>NUCLEOTIDE SEQUENCE [LARGE SCALE GENOMIC DNA]</scope>
    <source>
        <strain evidence="1">Hangzhou</strain>
    </source>
</reference>
<dbReference type="PANTHER" id="PTHR31339:SF50">
    <property type="entry name" value="PECTIN LYASE-LIKE SUPERFAMILY PROTEIN"/>
    <property type="match status" value="1"/>
</dbReference>
<dbReference type="AlphaFoldDB" id="A0AAP0RK02"/>
<comment type="caution">
    <text evidence="1">The sequence shown here is derived from an EMBL/GenBank/DDBJ whole genome shotgun (WGS) entry which is preliminary data.</text>
</comment>
<protein>
    <submittedName>
        <fullName evidence="1">Uncharacterized protein</fullName>
    </submittedName>
</protein>
<keyword evidence="2" id="KW-1185">Reference proteome</keyword>